<feature type="region of interest" description="Disordered" evidence="19">
    <location>
        <begin position="1"/>
        <end position="24"/>
    </location>
</feature>
<feature type="binding site" evidence="17">
    <location>
        <begin position="121"/>
        <end position="122"/>
    </location>
    <ligand>
        <name>ATP</name>
        <dbReference type="ChEBI" id="CHEBI:30616"/>
    </ligand>
</feature>
<evidence type="ECO:0000256" key="7">
    <source>
        <dbReference type="ARBA" id="ARBA00022741"/>
    </source>
</evidence>
<evidence type="ECO:0000256" key="14">
    <source>
        <dbReference type="ARBA" id="ARBA00023264"/>
    </source>
</evidence>
<evidence type="ECO:0000256" key="12">
    <source>
        <dbReference type="ARBA" id="ARBA00023136"/>
    </source>
</evidence>
<dbReference type="Pfam" id="PF01219">
    <property type="entry name" value="DAGK_prokar"/>
    <property type="match status" value="1"/>
</dbReference>
<evidence type="ECO:0000256" key="17">
    <source>
        <dbReference type="PIRSR" id="PIRSR600829-3"/>
    </source>
</evidence>
<feature type="active site" description="Proton acceptor" evidence="15">
    <location>
        <position position="95"/>
    </location>
</feature>
<dbReference type="PANTHER" id="PTHR34299:SF1">
    <property type="entry name" value="DIACYLGLYCEROL KINASE"/>
    <property type="match status" value="1"/>
</dbReference>
<keyword evidence="5" id="KW-0808">Transferase</keyword>
<dbReference type="GO" id="GO:0005886">
    <property type="term" value="C:plasma membrane"/>
    <property type="evidence" value="ECO:0007669"/>
    <property type="project" value="UniProtKB-SubCell"/>
</dbReference>
<feature type="binding site" evidence="17">
    <location>
        <position position="42"/>
    </location>
    <ligand>
        <name>ATP</name>
        <dbReference type="ChEBI" id="CHEBI:30616"/>
    </ligand>
</feature>
<feature type="transmembrane region" description="Helical" evidence="20">
    <location>
        <begin position="82"/>
        <end position="105"/>
    </location>
</feature>
<feature type="binding site" evidence="18">
    <location>
        <position position="102"/>
    </location>
    <ligand>
        <name>a divalent metal cation</name>
        <dbReference type="ChEBI" id="CHEBI:60240"/>
    </ligand>
</feature>
<dbReference type="InterPro" id="IPR033717">
    <property type="entry name" value="UDPK"/>
</dbReference>
<feature type="transmembrane region" description="Helical" evidence="20">
    <location>
        <begin position="126"/>
        <end position="148"/>
    </location>
</feature>
<evidence type="ECO:0000256" key="5">
    <source>
        <dbReference type="ARBA" id="ARBA00022679"/>
    </source>
</evidence>
<name>A0A0C1Y4P9_9CYAN</name>
<reference evidence="21" key="3">
    <citation type="submission" date="2020-02" db="EMBL/GenBank/DDBJ databases">
        <authorList>
            <person name="Sarangi A.N."/>
            <person name="Ghosh S."/>
            <person name="Mukherjee M."/>
            <person name="Tripathy S."/>
        </authorList>
    </citation>
    <scope>NUCLEOTIDE SEQUENCE</scope>
    <source>
        <strain evidence="21">BDU141951</strain>
    </source>
</reference>
<dbReference type="InterPro" id="IPR036945">
    <property type="entry name" value="DAGK_sf"/>
</dbReference>
<reference evidence="21" key="1">
    <citation type="submission" date="2014-11" db="EMBL/GenBank/DDBJ databases">
        <authorList>
            <person name="Malar M.C."/>
            <person name="Sen D."/>
            <person name="Tripathy S."/>
        </authorList>
    </citation>
    <scope>NUCLEOTIDE SEQUENCE</scope>
    <source>
        <strain evidence="21">BDU141951</strain>
    </source>
</reference>
<keyword evidence="6 20" id="KW-0812">Transmembrane</keyword>
<dbReference type="EMBL" id="JTHE02000003">
    <property type="protein sequence ID" value="NEV68413.1"/>
    <property type="molecule type" value="Genomic_DNA"/>
</dbReference>
<dbReference type="GO" id="GO:0016301">
    <property type="term" value="F:kinase activity"/>
    <property type="evidence" value="ECO:0007669"/>
    <property type="project" value="UniProtKB-KW"/>
</dbReference>
<keyword evidence="3" id="KW-1003">Cell membrane</keyword>
<evidence type="ECO:0000256" key="11">
    <source>
        <dbReference type="ARBA" id="ARBA00023098"/>
    </source>
</evidence>
<evidence type="ECO:0000256" key="9">
    <source>
        <dbReference type="ARBA" id="ARBA00022840"/>
    </source>
</evidence>
<keyword evidence="12 20" id="KW-0472">Membrane</keyword>
<feature type="binding site" evidence="17">
    <location>
        <position position="102"/>
    </location>
    <ligand>
        <name>ATP</name>
        <dbReference type="ChEBI" id="CHEBI:30616"/>
    </ligand>
</feature>
<dbReference type="Gene3D" id="1.10.287.3610">
    <property type="match status" value="1"/>
</dbReference>
<feature type="compositionally biased region" description="Low complexity" evidence="19">
    <location>
        <begin position="1"/>
        <end position="18"/>
    </location>
</feature>
<keyword evidence="7 17" id="KW-0547">Nucleotide-binding</keyword>
<keyword evidence="4" id="KW-0444">Lipid biosynthesis</keyword>
<evidence type="ECO:0000256" key="13">
    <source>
        <dbReference type="ARBA" id="ARBA00023209"/>
    </source>
</evidence>
<evidence type="ECO:0000256" key="4">
    <source>
        <dbReference type="ARBA" id="ARBA00022516"/>
    </source>
</evidence>
<keyword evidence="9 17" id="KW-0067">ATP-binding</keyword>
<dbReference type="GO" id="GO:0008654">
    <property type="term" value="P:phospholipid biosynthetic process"/>
    <property type="evidence" value="ECO:0007669"/>
    <property type="project" value="UniProtKB-KW"/>
</dbReference>
<comment type="similarity">
    <text evidence="2">Belongs to the bacterial diacylglycerol kinase family.</text>
</comment>
<evidence type="ECO:0000256" key="16">
    <source>
        <dbReference type="PIRSR" id="PIRSR600829-2"/>
    </source>
</evidence>
<keyword evidence="8 21" id="KW-0418">Kinase</keyword>
<dbReference type="PROSITE" id="PS01069">
    <property type="entry name" value="DAGK_PROKAR"/>
    <property type="match status" value="1"/>
</dbReference>
<keyword evidence="11" id="KW-0443">Lipid metabolism</keyword>
<keyword evidence="14" id="KW-1208">Phospholipid metabolism</keyword>
<dbReference type="AlphaFoldDB" id="A0A0C1Y4P9"/>
<comment type="cofactor">
    <cofactor evidence="18">
        <name>Mg(2+)</name>
        <dbReference type="ChEBI" id="CHEBI:18420"/>
    </cofactor>
    <text evidence="18">Mn(2+), Zn(2+), Cd(2+) and Co(2+) support activity to lesser extents.</text>
</comment>
<evidence type="ECO:0000256" key="20">
    <source>
        <dbReference type="SAM" id="Phobius"/>
    </source>
</evidence>
<keyword evidence="18" id="KW-0460">Magnesium</keyword>
<reference evidence="21" key="2">
    <citation type="journal article" date="2015" name="Genome Announc.">
        <title>Draft Genome Sequence of Filamentous Marine Cyanobacterium Lyngbya confervoides Strain BDU141951.</title>
        <authorList>
            <person name="Chandrababunaidu M.M."/>
            <person name="Sen D."/>
            <person name="Tripathy S."/>
        </authorList>
    </citation>
    <scope>NUCLEOTIDE SEQUENCE</scope>
    <source>
        <strain evidence="21">BDU141951</strain>
    </source>
</reference>
<organism evidence="21">
    <name type="scientific">Lyngbya confervoides BDU141951</name>
    <dbReference type="NCBI Taxonomy" id="1574623"/>
    <lineage>
        <taxon>Bacteria</taxon>
        <taxon>Bacillati</taxon>
        <taxon>Cyanobacteriota</taxon>
        <taxon>Cyanophyceae</taxon>
        <taxon>Oscillatoriophycideae</taxon>
        <taxon>Oscillatoriales</taxon>
        <taxon>Microcoleaceae</taxon>
        <taxon>Lyngbya</taxon>
    </lineage>
</organism>
<evidence type="ECO:0000256" key="15">
    <source>
        <dbReference type="PIRSR" id="PIRSR600829-1"/>
    </source>
</evidence>
<protein>
    <submittedName>
        <fullName evidence="21">Diacylglycerol kinase family protein</fullName>
    </submittedName>
</protein>
<dbReference type="GO" id="GO:0046872">
    <property type="term" value="F:metal ion binding"/>
    <property type="evidence" value="ECO:0007669"/>
    <property type="project" value="UniProtKB-KW"/>
</dbReference>
<feature type="binding site" evidence="16">
    <location>
        <position position="95"/>
    </location>
    <ligand>
        <name>substrate</name>
    </ligand>
</feature>
<sequence>MPTSPSSVSKSKLPSAPAEPANQSVRPPAFQVAHNLAVSFLYAGQGIYYALRTQRNFRIHALVTSVVITLGVLLELPRIDIAVLGLTCGVVMALELINTALEAVVDLAVEQSFHQLAKIAKDCAAGAVFIAALTAIFVAVCLLLPPLWQQAQPYLW</sequence>
<keyword evidence="18" id="KW-0479">Metal-binding</keyword>
<proteinExistence type="inferred from homology"/>
<evidence type="ECO:0000256" key="10">
    <source>
        <dbReference type="ARBA" id="ARBA00022989"/>
    </source>
</evidence>
<evidence type="ECO:0000256" key="18">
    <source>
        <dbReference type="PIRSR" id="PIRSR600829-4"/>
    </source>
</evidence>
<feature type="transmembrane region" description="Helical" evidence="20">
    <location>
        <begin position="58"/>
        <end position="76"/>
    </location>
</feature>
<evidence type="ECO:0000256" key="19">
    <source>
        <dbReference type="SAM" id="MobiDB-lite"/>
    </source>
</evidence>
<comment type="caution">
    <text evidence="21">The sequence shown here is derived from an EMBL/GenBank/DDBJ whole genome shotgun (WGS) entry which is preliminary data.</text>
</comment>
<evidence type="ECO:0000256" key="8">
    <source>
        <dbReference type="ARBA" id="ARBA00022777"/>
    </source>
</evidence>
<evidence type="ECO:0000256" key="3">
    <source>
        <dbReference type="ARBA" id="ARBA00022475"/>
    </source>
</evidence>
<keyword evidence="10 20" id="KW-1133">Transmembrane helix</keyword>
<dbReference type="PANTHER" id="PTHR34299">
    <property type="entry name" value="DIACYLGLYCEROL KINASE"/>
    <property type="match status" value="1"/>
</dbReference>
<keyword evidence="13" id="KW-0594">Phospholipid biosynthesis</keyword>
<evidence type="ECO:0000256" key="2">
    <source>
        <dbReference type="ARBA" id="ARBA00005967"/>
    </source>
</evidence>
<accession>A0A0C1Y4P9</accession>
<dbReference type="InterPro" id="IPR000829">
    <property type="entry name" value="DAGK"/>
</dbReference>
<dbReference type="GO" id="GO:0005524">
    <property type="term" value="F:ATP binding"/>
    <property type="evidence" value="ECO:0007669"/>
    <property type="project" value="UniProtKB-KW"/>
</dbReference>
<dbReference type="CDD" id="cd14265">
    <property type="entry name" value="UDPK_IM_like"/>
    <property type="match status" value="1"/>
</dbReference>
<evidence type="ECO:0000313" key="21">
    <source>
        <dbReference type="EMBL" id="NEV68413.1"/>
    </source>
</evidence>
<comment type="subcellular location">
    <subcellularLocation>
        <location evidence="1">Cell membrane</location>
        <topology evidence="1">Multi-pass membrane protein</topology>
    </subcellularLocation>
</comment>
<evidence type="ECO:0000256" key="6">
    <source>
        <dbReference type="ARBA" id="ARBA00022692"/>
    </source>
</evidence>
<gene>
    <name evidence="21" type="ORF">QQ91_014965</name>
</gene>
<evidence type="ECO:0000256" key="1">
    <source>
        <dbReference type="ARBA" id="ARBA00004651"/>
    </source>
</evidence>